<evidence type="ECO:0000313" key="1">
    <source>
        <dbReference type="Proteomes" id="UP000887580"/>
    </source>
</evidence>
<reference evidence="2" key="1">
    <citation type="submission" date="2022-11" db="UniProtKB">
        <authorList>
            <consortium name="WormBaseParasite"/>
        </authorList>
    </citation>
    <scope>IDENTIFICATION</scope>
</reference>
<organism evidence="1 2">
    <name type="scientific">Panagrolaimus sp. PS1159</name>
    <dbReference type="NCBI Taxonomy" id="55785"/>
    <lineage>
        <taxon>Eukaryota</taxon>
        <taxon>Metazoa</taxon>
        <taxon>Ecdysozoa</taxon>
        <taxon>Nematoda</taxon>
        <taxon>Chromadorea</taxon>
        <taxon>Rhabditida</taxon>
        <taxon>Tylenchina</taxon>
        <taxon>Panagrolaimomorpha</taxon>
        <taxon>Panagrolaimoidea</taxon>
        <taxon>Panagrolaimidae</taxon>
        <taxon>Panagrolaimus</taxon>
    </lineage>
</organism>
<proteinExistence type="predicted"/>
<evidence type="ECO:0000313" key="2">
    <source>
        <dbReference type="WBParaSite" id="PS1159_v2.g23156.t1"/>
    </source>
</evidence>
<dbReference type="WBParaSite" id="PS1159_v2.g23156.t1">
    <property type="protein sequence ID" value="PS1159_v2.g23156.t1"/>
    <property type="gene ID" value="PS1159_v2.g23156"/>
</dbReference>
<sequence>MDAMSLEEEDTFAINDPIKVTDTRLKKPIAQIGGYKYKYSHASKSTGVCYWRCTKYQKGKCLAVIYTDSITDGSLVCQMKYKHIGDAIALERRNIRSATHQIIAENPNLPTRYIIAQVTDAASDALKTAGVGENLARVIRHRRQKACIELPAPTTWSFDIPVIFLTNIDGSPFILFDSATTSDIPDGRIIILGSRESLEMLALANQVVGDGSDSRLPAGFMQIWSLHAQRGQTFKPCFHFLMTQRTIPYFDYAFIKLKEIVPQFSPTSITMDFDRAVIASIQKSFPDIIIDGSICNEIRTKFGDQLDAFLDFFEDTFIGRPNVEGGRREPRIPISHWNVYQRVASNLLTSDSLETWHRVLINSLKSENPSIWSLFEALKKDFTLFIVRETDQTATQIPKCF</sequence>
<accession>A0AC35G2H3</accession>
<dbReference type="Proteomes" id="UP000887580">
    <property type="component" value="Unplaced"/>
</dbReference>
<name>A0AC35G2H3_9BILA</name>
<protein>
    <submittedName>
        <fullName evidence="2">FLYWCH-type domain-containing protein</fullName>
    </submittedName>
</protein>